<dbReference type="InterPro" id="IPR036388">
    <property type="entry name" value="WH-like_DNA-bd_sf"/>
</dbReference>
<dbReference type="Proteomes" id="UP000254621">
    <property type="component" value="Unassembled WGS sequence"/>
</dbReference>
<protein>
    <submittedName>
        <fullName evidence="2">Uncharacterized HTH-type transcriptional regulator ybbH</fullName>
    </submittedName>
</protein>
<dbReference type="GO" id="GO:0097367">
    <property type="term" value="F:carbohydrate derivative binding"/>
    <property type="evidence" value="ECO:0007669"/>
    <property type="project" value="InterPro"/>
</dbReference>
<dbReference type="GO" id="GO:0003677">
    <property type="term" value="F:DNA binding"/>
    <property type="evidence" value="ECO:0007669"/>
    <property type="project" value="InterPro"/>
</dbReference>
<dbReference type="AlphaFoldDB" id="A0A380P6G2"/>
<dbReference type="PANTHER" id="PTHR30514">
    <property type="entry name" value="GLUCOKINASE"/>
    <property type="match status" value="1"/>
</dbReference>
<organism evidence="2 3">
    <name type="scientific">Weissella viridescens</name>
    <name type="common">Lactobacillus viridescens</name>
    <dbReference type="NCBI Taxonomy" id="1629"/>
    <lineage>
        <taxon>Bacteria</taxon>
        <taxon>Bacillati</taxon>
        <taxon>Bacillota</taxon>
        <taxon>Bacilli</taxon>
        <taxon>Lactobacillales</taxon>
        <taxon>Lactobacillaceae</taxon>
        <taxon>Weissella</taxon>
    </lineage>
</organism>
<reference evidence="2 3" key="1">
    <citation type="submission" date="2018-06" db="EMBL/GenBank/DDBJ databases">
        <authorList>
            <consortium name="Pathogen Informatics"/>
            <person name="Doyle S."/>
        </authorList>
    </citation>
    <scope>NUCLEOTIDE SEQUENCE [LARGE SCALE GENOMIC DNA]</scope>
    <source>
        <strain evidence="2 3">NCTC13645</strain>
    </source>
</reference>
<dbReference type="Pfam" id="PF01418">
    <property type="entry name" value="HTH_6"/>
    <property type="match status" value="1"/>
</dbReference>
<feature type="domain" description="HTH rpiR-type" evidence="1">
    <location>
        <begin position="3"/>
        <end position="71"/>
    </location>
</feature>
<name>A0A380P6G2_WEIVI</name>
<dbReference type="InterPro" id="IPR000281">
    <property type="entry name" value="HTH_RpiR"/>
</dbReference>
<dbReference type="SUPFAM" id="SSF46689">
    <property type="entry name" value="Homeodomain-like"/>
    <property type="match status" value="1"/>
</dbReference>
<evidence type="ECO:0000313" key="3">
    <source>
        <dbReference type="Proteomes" id="UP000254621"/>
    </source>
</evidence>
<dbReference type="PANTHER" id="PTHR30514:SF21">
    <property type="entry name" value="RPIR-FAMILY TRANSCRIPTIONAL REGULATOR"/>
    <property type="match status" value="1"/>
</dbReference>
<dbReference type="InterPro" id="IPR047640">
    <property type="entry name" value="RpiR-like"/>
</dbReference>
<proteinExistence type="predicted"/>
<dbReference type="PROSITE" id="PS51071">
    <property type="entry name" value="HTH_RPIR"/>
    <property type="match status" value="1"/>
</dbReference>
<accession>A0A380P6G2</accession>
<evidence type="ECO:0000313" key="2">
    <source>
        <dbReference type="EMBL" id="SUP60809.1"/>
    </source>
</evidence>
<dbReference type="InterPro" id="IPR009057">
    <property type="entry name" value="Homeodomain-like_sf"/>
</dbReference>
<evidence type="ECO:0000259" key="1">
    <source>
        <dbReference type="PROSITE" id="PS51071"/>
    </source>
</evidence>
<dbReference type="EMBL" id="UHIV01000005">
    <property type="protein sequence ID" value="SUP60809.1"/>
    <property type="molecule type" value="Genomic_DNA"/>
</dbReference>
<sequence length="71" mass="7788">MQQSGFARIKSLRDQLSGSDKKIADYILDHANSVQGLTIKGLADAVNVSTATISRFVKRIGFHLSENFHLA</sequence>
<gene>
    <name evidence="2" type="primary">ybbH</name>
    <name evidence="2" type="ORF">NCTC13645_01919</name>
</gene>
<dbReference type="GO" id="GO:0003700">
    <property type="term" value="F:DNA-binding transcription factor activity"/>
    <property type="evidence" value="ECO:0007669"/>
    <property type="project" value="InterPro"/>
</dbReference>
<dbReference type="Gene3D" id="1.10.10.10">
    <property type="entry name" value="Winged helix-like DNA-binding domain superfamily/Winged helix DNA-binding domain"/>
    <property type="match status" value="1"/>
</dbReference>